<dbReference type="Gene3D" id="1.20.1270.180">
    <property type="match status" value="1"/>
</dbReference>
<keyword evidence="1" id="KW-0175">Coiled coil</keyword>
<keyword evidence="4" id="KW-1185">Reference proteome</keyword>
<dbReference type="PANTHER" id="PTHR39176:SF1">
    <property type="entry name" value="PERIPLASMIC PROTEIN"/>
    <property type="match status" value="1"/>
</dbReference>
<evidence type="ECO:0000313" key="3">
    <source>
        <dbReference type="EMBL" id="VEP15827.1"/>
    </source>
</evidence>
<dbReference type="EMBL" id="CAACVJ010000307">
    <property type="protein sequence ID" value="VEP15827.1"/>
    <property type="molecule type" value="Genomic_DNA"/>
</dbReference>
<gene>
    <name evidence="3" type="ORF">H1P_3750008</name>
</gene>
<dbReference type="PANTHER" id="PTHR39176">
    <property type="entry name" value="PERIPLASMIC PROTEIN-RELATED"/>
    <property type="match status" value="1"/>
</dbReference>
<evidence type="ECO:0000256" key="1">
    <source>
        <dbReference type="SAM" id="Coils"/>
    </source>
</evidence>
<feature type="domain" description="Lysozyme inhibitor LprI-like N-terminal" evidence="2">
    <location>
        <begin position="107"/>
        <end position="194"/>
    </location>
</feature>
<evidence type="ECO:0000259" key="2">
    <source>
        <dbReference type="Pfam" id="PF07007"/>
    </source>
</evidence>
<protein>
    <recommendedName>
        <fullName evidence="2">Lysozyme inhibitor LprI-like N-terminal domain-containing protein</fullName>
    </recommendedName>
</protein>
<proteinExistence type="predicted"/>
<feature type="coiled-coil region" evidence="1">
    <location>
        <begin position="120"/>
        <end position="151"/>
    </location>
</feature>
<dbReference type="InterPro" id="IPR009739">
    <property type="entry name" value="LprI-like_N"/>
</dbReference>
<accession>A0A563VWQ8</accession>
<dbReference type="AlphaFoldDB" id="A0A563VWQ8"/>
<reference evidence="3 4" key="1">
    <citation type="submission" date="2019-01" db="EMBL/GenBank/DDBJ databases">
        <authorList>
            <person name="Brito A."/>
        </authorList>
    </citation>
    <scope>NUCLEOTIDE SEQUENCE [LARGE SCALE GENOMIC DNA]</scope>
    <source>
        <strain evidence="3">1</strain>
    </source>
</reference>
<dbReference type="Proteomes" id="UP000320055">
    <property type="component" value="Unassembled WGS sequence"/>
</dbReference>
<dbReference type="Pfam" id="PF07007">
    <property type="entry name" value="LprI"/>
    <property type="match status" value="1"/>
</dbReference>
<name>A0A563VWQ8_9CYAN</name>
<organism evidence="3 4">
    <name type="scientific">Hyella patelloides LEGE 07179</name>
    <dbReference type="NCBI Taxonomy" id="945734"/>
    <lineage>
        <taxon>Bacteria</taxon>
        <taxon>Bacillati</taxon>
        <taxon>Cyanobacteriota</taxon>
        <taxon>Cyanophyceae</taxon>
        <taxon>Pleurocapsales</taxon>
        <taxon>Hyellaceae</taxon>
        <taxon>Hyella</taxon>
    </lineage>
</organism>
<sequence>MFYDSDGTGENEKVKLAQLNSGLNLDDDNLFVEILKFSINYRTKNRFLLRVSNDIVIPSRNHMNYKLNQLIRLRVITTAIVMYSTSNIATAQSISNEDFPNNCDRPVTQIELNNCAHLEYQEADLKLNQVYQQLRKKNQNTEREQQLMNTQLAWLKFRDLNCEYAASRYQGGSIQPLIYSSCLTRLTKERIQHLESYLKP</sequence>
<evidence type="ECO:0000313" key="4">
    <source>
        <dbReference type="Proteomes" id="UP000320055"/>
    </source>
</evidence>